<accession>A0A068Z2C6</accession>
<dbReference type="Proteomes" id="UP000042738">
    <property type="component" value="Chromosome"/>
</dbReference>
<dbReference type="AlphaFoldDB" id="A0A068Z2C6"/>
<organism evidence="1 2">
    <name type="scientific">Serratia symbiotica</name>
    <dbReference type="NCBI Taxonomy" id="138074"/>
    <lineage>
        <taxon>Bacteria</taxon>
        <taxon>Pseudomonadati</taxon>
        <taxon>Pseudomonadota</taxon>
        <taxon>Gammaproteobacteria</taxon>
        <taxon>Enterobacterales</taxon>
        <taxon>Yersiniaceae</taxon>
        <taxon>Serratia</taxon>
    </lineage>
</organism>
<dbReference type="EMBL" id="CP050855">
    <property type="protein sequence ID" value="QLH62884.1"/>
    <property type="molecule type" value="Genomic_DNA"/>
</dbReference>
<name>A0A068Z2C6_9GAMM</name>
<dbReference type="RefSeq" id="WP_040265240.1">
    <property type="nucleotide sequence ID" value="NZ_CP050855.1"/>
</dbReference>
<gene>
    <name evidence="1" type="ORF">SYMBAF_07995</name>
</gene>
<evidence type="ECO:0000313" key="1">
    <source>
        <dbReference type="EMBL" id="QLH62884.1"/>
    </source>
</evidence>
<evidence type="ECO:0000313" key="2">
    <source>
        <dbReference type="Proteomes" id="UP000042738"/>
    </source>
</evidence>
<dbReference type="STRING" id="138074.SYMBAF_230007"/>
<dbReference type="GeneID" id="93736441"/>
<dbReference type="InterPro" id="IPR009241">
    <property type="entry name" value="HigB-like"/>
</dbReference>
<protein>
    <submittedName>
        <fullName evidence="1">Type II toxin-antitoxin system RelE/ParE family toxin</fullName>
    </submittedName>
</protein>
<proteinExistence type="predicted"/>
<reference evidence="1 2" key="1">
    <citation type="journal article" date="2014" name="Genome Announc.">
        <title>Whole-Genome Sequence of Serratia symbiotica Strain CWBI-2.3T, a Free-Living Symbiont of the Black Bean Aphid Aphis fabae.</title>
        <authorList>
            <person name="Foray V."/>
            <person name="Grigorescu A.S."/>
            <person name="Sabri A."/>
            <person name="Haubruge E."/>
            <person name="Lognay G."/>
            <person name="Francis F."/>
            <person name="Fauconnier M.L."/>
            <person name="Hance T."/>
            <person name="Thonart P."/>
        </authorList>
    </citation>
    <scope>NUCLEOTIDE SEQUENCE [LARGE SCALE GENOMIC DNA]</scope>
    <source>
        <strain evidence="1">CWBI-2.3</strain>
    </source>
</reference>
<dbReference type="Pfam" id="PF05973">
    <property type="entry name" value="Gp49"/>
    <property type="match status" value="1"/>
</dbReference>
<sequence length="121" mass="13865">MKKFAFINEAAEREYKALPEDVQDAFGKDLRRIQYGQLTELPVGAMDSMETGVFELKINGSPAYRCIHISRYLDTVVVLHSFKKTTNGVDRKAQAVMEKRFRELMSGVRANEREKKYKSAA</sequence>